<evidence type="ECO:0000313" key="3">
    <source>
        <dbReference type="EMBL" id="AIL92396.1"/>
    </source>
</evidence>
<dbReference type="NCBIfam" id="TIGR00996">
    <property type="entry name" value="Mtu_fam_mce"/>
    <property type="match status" value="1"/>
</dbReference>
<dbReference type="InterPro" id="IPR024516">
    <property type="entry name" value="Mce_C"/>
</dbReference>
<dbReference type="GO" id="GO:0005576">
    <property type="term" value="C:extracellular region"/>
    <property type="evidence" value="ECO:0007669"/>
    <property type="project" value="TreeGrafter"/>
</dbReference>
<dbReference type="PANTHER" id="PTHR33371">
    <property type="entry name" value="INTERMEMBRANE PHOSPHOLIPID TRANSPORT SYSTEM BINDING PROTEIN MLAD-RELATED"/>
    <property type="match status" value="1"/>
</dbReference>
<evidence type="ECO:0000259" key="2">
    <source>
        <dbReference type="Pfam" id="PF11887"/>
    </source>
</evidence>
<dbReference type="InterPro" id="IPR003399">
    <property type="entry name" value="Mce/MlaD"/>
</dbReference>
<feature type="domain" description="Mammalian cell entry C-terminal" evidence="2">
    <location>
        <begin position="119"/>
        <end position="267"/>
    </location>
</feature>
<dbReference type="Pfam" id="PF11887">
    <property type="entry name" value="Mce4_CUP1"/>
    <property type="match status" value="1"/>
</dbReference>
<organism evidence="3">
    <name type="scientific">Mycobacterium avium subsp. hominissuis</name>
    <dbReference type="NCBI Taxonomy" id="439334"/>
    <lineage>
        <taxon>Bacteria</taxon>
        <taxon>Bacillati</taxon>
        <taxon>Actinomycetota</taxon>
        <taxon>Actinomycetes</taxon>
        <taxon>Mycobacteriales</taxon>
        <taxon>Mycobacteriaceae</taxon>
        <taxon>Mycobacterium</taxon>
        <taxon>Mycobacterium avium complex (MAC)</taxon>
    </lineage>
</organism>
<dbReference type="EMBL" id="KM105871">
    <property type="protein sequence ID" value="AIL92396.1"/>
    <property type="molecule type" value="Genomic_DNA"/>
</dbReference>
<protein>
    <submittedName>
        <fullName evidence="3">MCE-family protein Mce1B</fullName>
    </submittedName>
</protein>
<evidence type="ECO:0000259" key="1">
    <source>
        <dbReference type="Pfam" id="PF02470"/>
    </source>
</evidence>
<dbReference type="GO" id="GO:0051701">
    <property type="term" value="P:biological process involved in interaction with host"/>
    <property type="evidence" value="ECO:0007669"/>
    <property type="project" value="TreeGrafter"/>
</dbReference>
<dbReference type="Pfam" id="PF02470">
    <property type="entry name" value="MlaD"/>
    <property type="match status" value="1"/>
</dbReference>
<accession>A0A088DJB3</accession>
<sequence length="347" mass="37590">MRLRKPLMLLSLFLVVATVATWLVLVTLRREVQGPTNTYSAMFTDASGLKTGDDVRIAGVRVGRVDRIDLDGTLARVTFRVEKNQHLYDDTTASVPYQNIIGQRYLGLSPGTAQQHTLLADKDRIPVQRTTPSFDISNLLNGFQPLFALLSPQQVDNLTNGIIQALQGDSGSVVTLITQTSTLAQTLAGPDAVLGDVINDLNEVTAILAKQNTNLQTLIGQSRDIMATLASRRDELVASVGSINSAVGRLAQIVTAIYPNLQQLITRDPGFLAQLTGEGQDRFSMMAANLILVWKGLARMTQSGAYIDGYLCDINSTIFAFLSRVIPAIVKLASPGNIIEHSPICSK</sequence>
<proteinExistence type="predicted"/>
<name>A0A088DJB3_MYCAV</name>
<dbReference type="PANTHER" id="PTHR33371:SF17">
    <property type="entry name" value="MCE-FAMILY PROTEIN MCE1B"/>
    <property type="match status" value="1"/>
</dbReference>
<dbReference type="RefSeq" id="WP_062892179.1">
    <property type="nucleotide sequence ID" value="NZ_LMVW01000120.1"/>
</dbReference>
<dbReference type="InterPro" id="IPR052336">
    <property type="entry name" value="MlaD_Phospholipid_Transporter"/>
</dbReference>
<dbReference type="InterPro" id="IPR005693">
    <property type="entry name" value="Mce"/>
</dbReference>
<dbReference type="AlphaFoldDB" id="A0A088DJB3"/>
<reference evidence="3" key="1">
    <citation type="journal article" date="2014" name="FEBS Lett.">
        <title>Identification and comparative analysis of a genomic island in Mycobacterium avium subsp. hominissuis.</title>
        <authorList>
            <person name="Lahiri A."/>
            <person name="Sanchini A."/>
            <person name="Semmler T."/>
            <person name="Schafer H."/>
            <person name="Lewin A."/>
        </authorList>
    </citation>
    <scope>NUCLEOTIDE SEQUENCE</scope>
    <source>
        <strain evidence="3">2721</strain>
    </source>
</reference>
<feature type="domain" description="Mce/MlaD" evidence="1">
    <location>
        <begin position="36"/>
        <end position="111"/>
    </location>
</feature>